<dbReference type="HOGENOM" id="CLU_079108_0_0_1"/>
<feature type="region of interest" description="Disordered" evidence="3">
    <location>
        <begin position="1"/>
        <end position="22"/>
    </location>
</feature>
<proteinExistence type="inferred from homology"/>
<reference evidence="5" key="2">
    <citation type="submission" date="2015-01" db="EMBL/GenBank/DDBJ databases">
        <title>Evolutionary Origins and Diversification of the Mycorrhizal Mutualists.</title>
        <authorList>
            <consortium name="DOE Joint Genome Institute"/>
            <consortium name="Mycorrhizal Genomics Consortium"/>
            <person name="Kohler A."/>
            <person name="Kuo A."/>
            <person name="Nagy L.G."/>
            <person name="Floudas D."/>
            <person name="Copeland A."/>
            <person name="Barry K.W."/>
            <person name="Cichocki N."/>
            <person name="Veneault-Fourrey C."/>
            <person name="LaButti K."/>
            <person name="Lindquist E.A."/>
            <person name="Lipzen A."/>
            <person name="Lundell T."/>
            <person name="Morin E."/>
            <person name="Murat C."/>
            <person name="Riley R."/>
            <person name="Ohm R."/>
            <person name="Sun H."/>
            <person name="Tunlid A."/>
            <person name="Henrissat B."/>
            <person name="Grigoriev I.V."/>
            <person name="Hibbett D.S."/>
            <person name="Martin F."/>
        </authorList>
    </citation>
    <scope>NUCLEOTIDE SEQUENCE [LARGE SCALE GENOMIC DNA]</scope>
    <source>
        <strain evidence="5">MAFF 305830</strain>
    </source>
</reference>
<evidence type="ECO:0000313" key="4">
    <source>
        <dbReference type="EMBL" id="KIM33577.1"/>
    </source>
</evidence>
<evidence type="ECO:0000256" key="1">
    <source>
        <dbReference type="ARBA" id="ARBA00009947"/>
    </source>
</evidence>
<dbReference type="SUPFAM" id="SSF143113">
    <property type="entry name" value="NAP-like"/>
    <property type="match status" value="1"/>
</dbReference>
<comment type="similarity">
    <text evidence="1 2">Belongs to the nucleosome assembly protein (NAP) family.</text>
</comment>
<evidence type="ECO:0000313" key="5">
    <source>
        <dbReference type="Proteomes" id="UP000054097"/>
    </source>
</evidence>
<dbReference type="AlphaFoldDB" id="A0A0C2XXK2"/>
<evidence type="ECO:0000256" key="2">
    <source>
        <dbReference type="RuleBase" id="RU003876"/>
    </source>
</evidence>
<name>A0A0C2XXK2_SERVB</name>
<reference evidence="4 5" key="1">
    <citation type="submission" date="2014-04" db="EMBL/GenBank/DDBJ databases">
        <authorList>
            <consortium name="DOE Joint Genome Institute"/>
            <person name="Kuo A."/>
            <person name="Zuccaro A."/>
            <person name="Kohler A."/>
            <person name="Nagy L.G."/>
            <person name="Floudas D."/>
            <person name="Copeland A."/>
            <person name="Barry K.W."/>
            <person name="Cichocki N."/>
            <person name="Veneault-Fourrey C."/>
            <person name="LaButti K."/>
            <person name="Lindquist E.A."/>
            <person name="Lipzen A."/>
            <person name="Lundell T."/>
            <person name="Morin E."/>
            <person name="Murat C."/>
            <person name="Sun H."/>
            <person name="Tunlid A."/>
            <person name="Henrissat B."/>
            <person name="Grigoriev I.V."/>
            <person name="Hibbett D.S."/>
            <person name="Martin F."/>
            <person name="Nordberg H.P."/>
            <person name="Cantor M.N."/>
            <person name="Hua S.X."/>
        </authorList>
    </citation>
    <scope>NUCLEOTIDE SEQUENCE [LARGE SCALE GENOMIC DNA]</scope>
    <source>
        <strain evidence="4 5">MAFF 305830</strain>
    </source>
</reference>
<dbReference type="Pfam" id="PF00956">
    <property type="entry name" value="NAP"/>
    <property type="match status" value="1"/>
</dbReference>
<dbReference type="InterPro" id="IPR037231">
    <property type="entry name" value="NAP-like_sf"/>
</dbReference>
<evidence type="ECO:0000256" key="3">
    <source>
        <dbReference type="SAM" id="MobiDB-lite"/>
    </source>
</evidence>
<dbReference type="Proteomes" id="UP000054097">
    <property type="component" value="Unassembled WGS sequence"/>
</dbReference>
<dbReference type="OrthoDB" id="19419at2759"/>
<dbReference type="InterPro" id="IPR002164">
    <property type="entry name" value="NAP_family"/>
</dbReference>
<feature type="compositionally biased region" description="Acidic residues" evidence="3">
    <location>
        <begin position="229"/>
        <end position="252"/>
    </location>
</feature>
<dbReference type="Gene3D" id="3.30.1120.90">
    <property type="entry name" value="Nucleosome assembly protein"/>
    <property type="match status" value="1"/>
</dbReference>
<organism evidence="4 5">
    <name type="scientific">Serendipita vermifera MAFF 305830</name>
    <dbReference type="NCBI Taxonomy" id="933852"/>
    <lineage>
        <taxon>Eukaryota</taxon>
        <taxon>Fungi</taxon>
        <taxon>Dikarya</taxon>
        <taxon>Basidiomycota</taxon>
        <taxon>Agaricomycotina</taxon>
        <taxon>Agaricomycetes</taxon>
        <taxon>Sebacinales</taxon>
        <taxon>Serendipitaceae</taxon>
        <taxon>Serendipita</taxon>
    </lineage>
</organism>
<dbReference type="EMBL" id="KN824278">
    <property type="protein sequence ID" value="KIM33577.1"/>
    <property type="molecule type" value="Genomic_DNA"/>
</dbReference>
<dbReference type="PANTHER" id="PTHR11875">
    <property type="entry name" value="TESTIS-SPECIFIC Y-ENCODED PROTEIN"/>
    <property type="match status" value="1"/>
</dbReference>
<evidence type="ECO:0008006" key="6">
    <source>
        <dbReference type="Google" id="ProtNLM"/>
    </source>
</evidence>
<feature type="region of interest" description="Disordered" evidence="3">
    <location>
        <begin position="224"/>
        <end position="263"/>
    </location>
</feature>
<gene>
    <name evidence="4" type="ORF">M408DRAFT_157192</name>
</gene>
<protein>
    <recommendedName>
        <fullName evidence="6">Nucleosome assembly protein</fullName>
    </recommendedName>
</protein>
<sequence>MSKKPSAAREDLPKQLADLSPEHRQKLDALEQEHDVIMLADSFESIYKMVAYHEKRREQLKEIPKFWSTVLQNDNMFLTVYGNRAEDIEALKYLEDIWVAREKPDPRAFTIEMHFKENPFFSNKVLKKEYKLKKPHSGKVINGIYESMITFNPERDTAIGKMKIDWKNDKVNLCKKYPPPPPAKEDDMELEDMGSFFNFFELPEDELAIGDRLAQEIFINPISYFKGETEDDDDDEDIDSSEDDDSDQDEIDLERPRKKVKRV</sequence>
<dbReference type="GO" id="GO:0005634">
    <property type="term" value="C:nucleus"/>
    <property type="evidence" value="ECO:0007669"/>
    <property type="project" value="InterPro"/>
</dbReference>
<accession>A0A0C2XXK2</accession>
<keyword evidence="5" id="KW-1185">Reference proteome</keyword>
<dbReference type="GO" id="GO:0006334">
    <property type="term" value="P:nucleosome assembly"/>
    <property type="evidence" value="ECO:0007669"/>
    <property type="project" value="InterPro"/>
</dbReference>
<dbReference type="STRING" id="933852.A0A0C2XXK2"/>